<dbReference type="Proteomes" id="UP000568888">
    <property type="component" value="Unassembled WGS sequence"/>
</dbReference>
<dbReference type="InterPro" id="IPR043128">
    <property type="entry name" value="Rev_trsase/Diguanyl_cyclase"/>
</dbReference>
<dbReference type="InterPro" id="IPR050469">
    <property type="entry name" value="Diguanylate_Cyclase"/>
</dbReference>
<gene>
    <name evidence="5" type="ORF">GMPD_38680</name>
</gene>
<organism evidence="5 6">
    <name type="scientific">Geomonas paludis</name>
    <dbReference type="NCBI Taxonomy" id="2740185"/>
    <lineage>
        <taxon>Bacteria</taxon>
        <taxon>Pseudomonadati</taxon>
        <taxon>Thermodesulfobacteriota</taxon>
        <taxon>Desulfuromonadia</taxon>
        <taxon>Geobacterales</taxon>
        <taxon>Geobacteraceae</taxon>
        <taxon>Geomonas</taxon>
    </lineage>
</organism>
<protein>
    <recommendedName>
        <fullName evidence="1">diguanylate cyclase</fullName>
        <ecNumber evidence="1">2.7.7.65</ecNumber>
    </recommendedName>
</protein>
<proteinExistence type="predicted"/>
<sequence>MIEAKGWVTAQVGERFAGHNRVLGVITSLLVGLVLLDIYLVPLPHLCAVWVGVASFALAVSLFITRLLLPNGQFKASLELVLLLAYLFAVCWFTGRTDSPFISAIYLVLMATSLTLGRRITYLMAGLAVASYSLLAAGESPPLWSQLPGYLIRVFPFILIAHVGAILAGETEAAHAEVERLSLTDDLTDLNNMRSFEALALQQEKLSRRHQSPYAICMLDADNLKQINDRYGHLAGTELIKWTARVIRSNIRESDIAARFGGDEFIILYAGHDKEQILPAVERIVRAINSCPFSYEGDLIDCTLSAGIASFPWDGDDLKSVVKQADLAMYRSKRLGKNRVSLAETEREQTGQREQLQVRGEQLRGRVPQLDGKRAGVHLGEGDLTR</sequence>
<evidence type="ECO:0000256" key="3">
    <source>
        <dbReference type="SAM" id="Phobius"/>
    </source>
</evidence>
<comment type="caution">
    <text evidence="5">The sequence shown here is derived from an EMBL/GenBank/DDBJ whole genome shotgun (WGS) entry which is preliminary data.</text>
</comment>
<dbReference type="InterPro" id="IPR000160">
    <property type="entry name" value="GGDEF_dom"/>
</dbReference>
<accession>A0A6V8N3S6</accession>
<feature type="domain" description="GGDEF" evidence="4">
    <location>
        <begin position="212"/>
        <end position="345"/>
    </location>
</feature>
<dbReference type="PANTHER" id="PTHR45138">
    <property type="entry name" value="REGULATORY COMPONENTS OF SENSORY TRANSDUCTION SYSTEM"/>
    <property type="match status" value="1"/>
</dbReference>
<dbReference type="CDD" id="cd01949">
    <property type="entry name" value="GGDEF"/>
    <property type="match status" value="1"/>
</dbReference>
<name>A0A6V8N3S6_9BACT</name>
<feature type="transmembrane region" description="Helical" evidence="3">
    <location>
        <begin position="76"/>
        <end position="95"/>
    </location>
</feature>
<dbReference type="RefSeq" id="WP_183350477.1">
    <property type="nucleotide sequence ID" value="NZ_BLXY01000014.1"/>
</dbReference>
<feature type="transmembrane region" description="Helical" evidence="3">
    <location>
        <begin position="21"/>
        <end position="42"/>
    </location>
</feature>
<dbReference type="GO" id="GO:0052621">
    <property type="term" value="F:diguanylate cyclase activity"/>
    <property type="evidence" value="ECO:0007669"/>
    <property type="project" value="UniProtKB-EC"/>
</dbReference>
<keyword evidence="3" id="KW-0812">Transmembrane</keyword>
<evidence type="ECO:0000313" key="6">
    <source>
        <dbReference type="Proteomes" id="UP000568888"/>
    </source>
</evidence>
<dbReference type="SUPFAM" id="SSF55073">
    <property type="entry name" value="Nucleotide cyclase"/>
    <property type="match status" value="1"/>
</dbReference>
<dbReference type="PROSITE" id="PS50887">
    <property type="entry name" value="GGDEF"/>
    <property type="match status" value="1"/>
</dbReference>
<keyword evidence="3" id="KW-0472">Membrane</keyword>
<evidence type="ECO:0000313" key="5">
    <source>
        <dbReference type="EMBL" id="GFO65949.1"/>
    </source>
</evidence>
<dbReference type="InterPro" id="IPR029787">
    <property type="entry name" value="Nucleotide_cyclase"/>
</dbReference>
<dbReference type="SMART" id="SM00267">
    <property type="entry name" value="GGDEF"/>
    <property type="match status" value="1"/>
</dbReference>
<keyword evidence="3" id="KW-1133">Transmembrane helix</keyword>
<dbReference type="EC" id="2.7.7.65" evidence="1"/>
<dbReference type="Pfam" id="PF00990">
    <property type="entry name" value="GGDEF"/>
    <property type="match status" value="1"/>
</dbReference>
<evidence type="ECO:0000259" key="4">
    <source>
        <dbReference type="PROSITE" id="PS50887"/>
    </source>
</evidence>
<evidence type="ECO:0000256" key="1">
    <source>
        <dbReference type="ARBA" id="ARBA00012528"/>
    </source>
</evidence>
<dbReference type="AlphaFoldDB" id="A0A6V8N3S6"/>
<feature type="transmembrane region" description="Helical" evidence="3">
    <location>
        <begin position="48"/>
        <end position="69"/>
    </location>
</feature>
<comment type="catalytic activity">
    <reaction evidence="2">
        <text>2 GTP = 3',3'-c-di-GMP + 2 diphosphate</text>
        <dbReference type="Rhea" id="RHEA:24898"/>
        <dbReference type="ChEBI" id="CHEBI:33019"/>
        <dbReference type="ChEBI" id="CHEBI:37565"/>
        <dbReference type="ChEBI" id="CHEBI:58805"/>
        <dbReference type="EC" id="2.7.7.65"/>
    </reaction>
</comment>
<dbReference type="EMBL" id="BLXY01000014">
    <property type="protein sequence ID" value="GFO65949.1"/>
    <property type="molecule type" value="Genomic_DNA"/>
</dbReference>
<dbReference type="PANTHER" id="PTHR45138:SF9">
    <property type="entry name" value="DIGUANYLATE CYCLASE DGCM-RELATED"/>
    <property type="match status" value="1"/>
</dbReference>
<evidence type="ECO:0000256" key="2">
    <source>
        <dbReference type="ARBA" id="ARBA00034247"/>
    </source>
</evidence>
<feature type="transmembrane region" description="Helical" evidence="3">
    <location>
        <begin position="122"/>
        <end position="138"/>
    </location>
</feature>
<dbReference type="Gene3D" id="3.30.70.270">
    <property type="match status" value="1"/>
</dbReference>
<reference evidence="6" key="1">
    <citation type="submission" date="2020-06" db="EMBL/GenBank/DDBJ databases">
        <title>Draft genomic sequecing of Geomonas sp. Red736.</title>
        <authorList>
            <person name="Itoh H."/>
            <person name="Xu Z.X."/>
            <person name="Ushijima N."/>
            <person name="Masuda Y."/>
            <person name="Shiratori Y."/>
            <person name="Senoo K."/>
        </authorList>
    </citation>
    <scope>NUCLEOTIDE SEQUENCE [LARGE SCALE GENOMIC DNA]</scope>
    <source>
        <strain evidence="6">Red736</strain>
    </source>
</reference>
<dbReference type="FunFam" id="3.30.70.270:FF:000001">
    <property type="entry name" value="Diguanylate cyclase domain protein"/>
    <property type="match status" value="1"/>
</dbReference>
<dbReference type="NCBIfam" id="TIGR00254">
    <property type="entry name" value="GGDEF"/>
    <property type="match status" value="1"/>
</dbReference>
<feature type="transmembrane region" description="Helical" evidence="3">
    <location>
        <begin position="101"/>
        <end position="117"/>
    </location>
</feature>